<accession>A0A2G8KIY8</accession>
<dbReference type="STRING" id="307972.A0A2G8KIY8"/>
<keyword evidence="2" id="KW-0732">Signal</keyword>
<feature type="signal peptide" evidence="2">
    <location>
        <begin position="1"/>
        <end position="26"/>
    </location>
</feature>
<feature type="chain" id="PRO_5013741956" evidence="2">
    <location>
        <begin position="27"/>
        <end position="385"/>
    </location>
</feature>
<dbReference type="GO" id="GO:0020037">
    <property type="term" value="F:heme binding"/>
    <property type="evidence" value="ECO:0007669"/>
    <property type="project" value="TreeGrafter"/>
</dbReference>
<evidence type="ECO:0000313" key="3">
    <source>
        <dbReference type="EMBL" id="PIK47964.1"/>
    </source>
</evidence>
<dbReference type="AlphaFoldDB" id="A0A2G8KIY8"/>
<dbReference type="EMBL" id="MRZV01000547">
    <property type="protein sequence ID" value="PIK47964.1"/>
    <property type="molecule type" value="Genomic_DNA"/>
</dbReference>
<sequence>MSAYKIRLVCLGVFLIAANYFQQASCVSFHYLQEKLLERSRQNLPADDLVMSEVKDWVSDTLGKLSNKVEFLGNEIEKAAVRQKILEHNQYLDVAENGGQGLTELERESPPYDVLCASENGYEARQYHKALWVITFSDPGEEFLAAKLRCESKIQNYILGHNERGVKIHVTSPWFTKIVASEEGRHRQYIFLFYLPSAFQDDPPTPLDPMIFFNAIRPKVYAFSNSYVIGQDAGWSLQKSAITFLNQNQELFLTDQYFLADYEAPFSKYSQNSEILILMEDANLPICDGEVQAVSHAAVSYPDILQSEGSSGDSALISADMFSYEADYRATYHVVQEVTPAVLKEPSIDPYIEVLISQHYLRKVVNGCSQQSIDETLTELFSCRK</sequence>
<dbReference type="Pfam" id="PF04832">
    <property type="entry name" value="SOUL"/>
    <property type="match status" value="1"/>
</dbReference>
<proteinExistence type="inferred from homology"/>
<protein>
    <submittedName>
        <fullName evidence="3">Heme-binding protein 2</fullName>
    </submittedName>
</protein>
<comment type="similarity">
    <text evidence="1">Belongs to the HEBP family.</text>
</comment>
<evidence type="ECO:0000256" key="1">
    <source>
        <dbReference type="ARBA" id="ARBA00009817"/>
    </source>
</evidence>
<evidence type="ECO:0000313" key="4">
    <source>
        <dbReference type="Proteomes" id="UP000230750"/>
    </source>
</evidence>
<gene>
    <name evidence="3" type="ORF">BSL78_15172</name>
</gene>
<dbReference type="PANTHER" id="PTHR11220:SF1">
    <property type="entry name" value="HEME-BINDING PROTEIN 2"/>
    <property type="match status" value="1"/>
</dbReference>
<dbReference type="OrthoDB" id="9944327at2759"/>
<evidence type="ECO:0000256" key="2">
    <source>
        <dbReference type="SAM" id="SignalP"/>
    </source>
</evidence>
<dbReference type="InterPro" id="IPR011256">
    <property type="entry name" value="Reg_factor_effector_dom_sf"/>
</dbReference>
<name>A0A2G8KIY8_STIJA</name>
<organism evidence="3 4">
    <name type="scientific">Stichopus japonicus</name>
    <name type="common">Sea cucumber</name>
    <dbReference type="NCBI Taxonomy" id="307972"/>
    <lineage>
        <taxon>Eukaryota</taxon>
        <taxon>Metazoa</taxon>
        <taxon>Echinodermata</taxon>
        <taxon>Eleutherozoa</taxon>
        <taxon>Echinozoa</taxon>
        <taxon>Holothuroidea</taxon>
        <taxon>Aspidochirotacea</taxon>
        <taxon>Aspidochirotida</taxon>
        <taxon>Stichopodidae</taxon>
        <taxon>Apostichopus</taxon>
    </lineage>
</organism>
<keyword evidence="4" id="KW-1185">Reference proteome</keyword>
<comment type="caution">
    <text evidence="3">The sequence shown here is derived from an EMBL/GenBank/DDBJ whole genome shotgun (WGS) entry which is preliminary data.</text>
</comment>
<dbReference type="Proteomes" id="UP000230750">
    <property type="component" value="Unassembled WGS sequence"/>
</dbReference>
<dbReference type="SUPFAM" id="SSF55136">
    <property type="entry name" value="Probable bacterial effector-binding domain"/>
    <property type="match status" value="1"/>
</dbReference>
<dbReference type="Gene3D" id="3.20.80.10">
    <property type="entry name" value="Regulatory factor, effector binding domain"/>
    <property type="match status" value="1"/>
</dbReference>
<dbReference type="PANTHER" id="PTHR11220">
    <property type="entry name" value="HEME-BINDING PROTEIN-RELATED"/>
    <property type="match status" value="1"/>
</dbReference>
<dbReference type="InterPro" id="IPR006917">
    <property type="entry name" value="SOUL_heme-bd"/>
</dbReference>
<reference evidence="3 4" key="1">
    <citation type="journal article" date="2017" name="PLoS Biol.">
        <title>The sea cucumber genome provides insights into morphological evolution and visceral regeneration.</title>
        <authorList>
            <person name="Zhang X."/>
            <person name="Sun L."/>
            <person name="Yuan J."/>
            <person name="Sun Y."/>
            <person name="Gao Y."/>
            <person name="Zhang L."/>
            <person name="Li S."/>
            <person name="Dai H."/>
            <person name="Hamel J.F."/>
            <person name="Liu C."/>
            <person name="Yu Y."/>
            <person name="Liu S."/>
            <person name="Lin W."/>
            <person name="Guo K."/>
            <person name="Jin S."/>
            <person name="Xu P."/>
            <person name="Storey K.B."/>
            <person name="Huan P."/>
            <person name="Zhang T."/>
            <person name="Zhou Y."/>
            <person name="Zhang J."/>
            <person name="Lin C."/>
            <person name="Li X."/>
            <person name="Xing L."/>
            <person name="Huo D."/>
            <person name="Sun M."/>
            <person name="Wang L."/>
            <person name="Mercier A."/>
            <person name="Li F."/>
            <person name="Yang H."/>
            <person name="Xiang J."/>
        </authorList>
    </citation>
    <scope>NUCLEOTIDE SEQUENCE [LARGE SCALE GENOMIC DNA]</scope>
    <source>
        <strain evidence="3">Shaxun</strain>
        <tissue evidence="3">Muscle</tissue>
    </source>
</reference>